<evidence type="ECO:0000256" key="2">
    <source>
        <dbReference type="ARBA" id="ARBA00022723"/>
    </source>
</evidence>
<dbReference type="InterPro" id="IPR011011">
    <property type="entry name" value="Znf_FYVE_PHD"/>
</dbReference>
<dbReference type="PROSITE" id="PS01359">
    <property type="entry name" value="ZF_PHD_1"/>
    <property type="match status" value="1"/>
</dbReference>
<dbReference type="InterPro" id="IPR013083">
    <property type="entry name" value="Znf_RING/FYVE/PHD"/>
</dbReference>
<dbReference type="PANTHER" id="PTHR12628:SF21">
    <property type="entry name" value="PHD-TYPE DOMAIN-CONTAINING PROTEIN"/>
    <property type="match status" value="1"/>
</dbReference>
<dbReference type="SMART" id="SM00249">
    <property type="entry name" value="PHD"/>
    <property type="match status" value="2"/>
</dbReference>
<evidence type="ECO:0000259" key="8">
    <source>
        <dbReference type="PROSITE" id="PS50016"/>
    </source>
</evidence>
<dbReference type="InterPro" id="IPR019787">
    <property type="entry name" value="Znf_PHD-finger"/>
</dbReference>
<dbReference type="SUPFAM" id="SSF63748">
    <property type="entry name" value="Tudor/PWWP/MBT"/>
    <property type="match status" value="1"/>
</dbReference>
<dbReference type="OrthoDB" id="10033786at2759"/>
<comment type="caution">
    <text evidence="9">The sequence shown here is derived from an EMBL/GenBank/DDBJ whole genome shotgun (WGS) entry which is preliminary data.</text>
</comment>
<dbReference type="InterPro" id="IPR002999">
    <property type="entry name" value="Tudor"/>
</dbReference>
<dbReference type="STRING" id="400727.A0A2T7NM77"/>
<dbReference type="EMBL" id="PZQS01000011">
    <property type="protein sequence ID" value="PVD22274.1"/>
    <property type="molecule type" value="Genomic_DNA"/>
</dbReference>
<reference evidence="9 10" key="1">
    <citation type="submission" date="2018-04" db="EMBL/GenBank/DDBJ databases">
        <title>The genome of golden apple snail Pomacea canaliculata provides insight into stress tolerance and invasive adaptation.</title>
        <authorList>
            <person name="Liu C."/>
            <person name="Liu B."/>
            <person name="Ren Y."/>
            <person name="Zhang Y."/>
            <person name="Wang H."/>
            <person name="Li S."/>
            <person name="Jiang F."/>
            <person name="Yin L."/>
            <person name="Zhang G."/>
            <person name="Qian W."/>
            <person name="Fan W."/>
        </authorList>
    </citation>
    <scope>NUCLEOTIDE SEQUENCE [LARGE SCALE GENOMIC DNA]</scope>
    <source>
        <strain evidence="9">SZHN2017</strain>
        <tissue evidence="9">Muscle</tissue>
    </source>
</reference>
<dbReference type="Gene3D" id="3.30.40.10">
    <property type="entry name" value="Zinc/RING finger domain, C3HC4 (zinc finger)"/>
    <property type="match status" value="1"/>
</dbReference>
<evidence type="ECO:0000256" key="3">
    <source>
        <dbReference type="ARBA" id="ARBA00022737"/>
    </source>
</evidence>
<gene>
    <name evidence="9" type="ORF">C0Q70_18082</name>
</gene>
<dbReference type="SMART" id="SM00333">
    <property type="entry name" value="TUDOR"/>
    <property type="match status" value="1"/>
</dbReference>
<dbReference type="PANTHER" id="PTHR12628">
    <property type="entry name" value="POLYCOMB-LIKE TRANSCRIPTION FACTOR"/>
    <property type="match status" value="1"/>
</dbReference>
<dbReference type="AlphaFoldDB" id="A0A2T7NM77"/>
<protein>
    <recommendedName>
        <fullName evidence="8">PHD-type domain-containing protein</fullName>
    </recommendedName>
</protein>
<sequence length="396" mass="44811">MAMVKRNGSGGRGRPRCRSYLSSASRRAVGSFAPGQKVMVRWNDGLFYQGQILRVDEANERCQVKFADSCTFYVLCKDLHRGPADGEICCCVCQGETSESPNSIVLCDSCGMGYHQVCHHPPIPKSVLRPHVPFVCKLCSFASHLKLEEHGVESQPDCDTNDQPSSRVLLNGSVDNIGMDLHHVLPYRMNLLTWDAQHRTNVEQCYCYCGGPGDWYCKMLQCCRCRQWFHEACVGCLKQPLLYGDRFYMFLCSHCNYGDEFIRRLPFKWVDVVHLALFNLTLTFCHKYYDLHTTILPWISENNSNLNLSNLLQSRPILSADVTRKVEAALNAHKSKFTSGKEVKKKASLWALVVRVPPQSPPVTVPASGPVNDDVMDNLNARSQKVKYFIPAQWYG</sequence>
<comment type="subcellular location">
    <subcellularLocation>
        <location evidence="1">Nucleus</location>
    </subcellularLocation>
</comment>
<keyword evidence="4 7" id="KW-0863">Zinc-finger</keyword>
<dbReference type="Pfam" id="PF18104">
    <property type="entry name" value="Tudor_2"/>
    <property type="match status" value="1"/>
</dbReference>
<dbReference type="SUPFAM" id="SSF57903">
    <property type="entry name" value="FYVE/PHD zinc finger"/>
    <property type="match status" value="2"/>
</dbReference>
<dbReference type="Gene3D" id="3.90.980.20">
    <property type="match status" value="1"/>
</dbReference>
<feature type="domain" description="PHD-type" evidence="8">
    <location>
        <begin position="87"/>
        <end position="142"/>
    </location>
</feature>
<dbReference type="Gene3D" id="2.30.30.140">
    <property type="match status" value="1"/>
</dbReference>
<evidence type="ECO:0000256" key="1">
    <source>
        <dbReference type="ARBA" id="ARBA00004123"/>
    </source>
</evidence>
<keyword evidence="3" id="KW-0677">Repeat</keyword>
<evidence type="ECO:0000256" key="7">
    <source>
        <dbReference type="PROSITE-ProRule" id="PRU00146"/>
    </source>
</evidence>
<evidence type="ECO:0000313" key="10">
    <source>
        <dbReference type="Proteomes" id="UP000245119"/>
    </source>
</evidence>
<dbReference type="GO" id="GO:0008270">
    <property type="term" value="F:zinc ion binding"/>
    <property type="evidence" value="ECO:0007669"/>
    <property type="project" value="UniProtKB-KW"/>
</dbReference>
<evidence type="ECO:0000313" key="9">
    <source>
        <dbReference type="EMBL" id="PVD22274.1"/>
    </source>
</evidence>
<dbReference type="Proteomes" id="UP000245119">
    <property type="component" value="Linkage Group LG11"/>
</dbReference>
<dbReference type="GO" id="GO:0005634">
    <property type="term" value="C:nucleus"/>
    <property type="evidence" value="ECO:0007669"/>
    <property type="project" value="UniProtKB-SubCell"/>
</dbReference>
<dbReference type="PROSITE" id="PS50016">
    <property type="entry name" value="ZF_PHD_2"/>
    <property type="match status" value="1"/>
</dbReference>
<keyword evidence="2" id="KW-0479">Metal-binding</keyword>
<dbReference type="Pfam" id="PF00628">
    <property type="entry name" value="PHD"/>
    <property type="match status" value="1"/>
</dbReference>
<keyword evidence="10" id="KW-1185">Reference proteome</keyword>
<dbReference type="GO" id="GO:0003677">
    <property type="term" value="F:DNA binding"/>
    <property type="evidence" value="ECO:0007669"/>
    <property type="project" value="TreeGrafter"/>
</dbReference>
<organism evidence="9 10">
    <name type="scientific">Pomacea canaliculata</name>
    <name type="common">Golden apple snail</name>
    <dbReference type="NCBI Taxonomy" id="400727"/>
    <lineage>
        <taxon>Eukaryota</taxon>
        <taxon>Metazoa</taxon>
        <taxon>Spiralia</taxon>
        <taxon>Lophotrochozoa</taxon>
        <taxon>Mollusca</taxon>
        <taxon>Gastropoda</taxon>
        <taxon>Caenogastropoda</taxon>
        <taxon>Architaenioglossa</taxon>
        <taxon>Ampullarioidea</taxon>
        <taxon>Ampullariidae</taxon>
        <taxon>Pomacea</taxon>
    </lineage>
</organism>
<keyword evidence="6" id="KW-0539">Nucleus</keyword>
<dbReference type="GO" id="GO:0003682">
    <property type="term" value="F:chromatin binding"/>
    <property type="evidence" value="ECO:0007669"/>
    <property type="project" value="TreeGrafter"/>
</dbReference>
<dbReference type="InterPro" id="IPR019786">
    <property type="entry name" value="Zinc_finger_PHD-type_CS"/>
</dbReference>
<keyword evidence="5" id="KW-0862">Zinc</keyword>
<dbReference type="InterPro" id="IPR001965">
    <property type="entry name" value="Znf_PHD"/>
</dbReference>
<evidence type="ECO:0000256" key="4">
    <source>
        <dbReference type="ARBA" id="ARBA00022771"/>
    </source>
</evidence>
<evidence type="ECO:0000256" key="5">
    <source>
        <dbReference type="ARBA" id="ARBA00022833"/>
    </source>
</evidence>
<name>A0A2T7NM77_POMCA</name>
<accession>A0A2T7NM77</accession>
<proteinExistence type="predicted"/>
<dbReference type="GO" id="GO:0045814">
    <property type="term" value="P:negative regulation of gene expression, epigenetic"/>
    <property type="evidence" value="ECO:0007669"/>
    <property type="project" value="TreeGrafter"/>
</dbReference>
<dbReference type="InterPro" id="IPR040477">
    <property type="entry name" value="KDM4-like_Tudor"/>
</dbReference>
<evidence type="ECO:0000256" key="6">
    <source>
        <dbReference type="ARBA" id="ARBA00023242"/>
    </source>
</evidence>
<dbReference type="CDD" id="cd20385">
    <property type="entry name" value="Tudor_PCL"/>
    <property type="match status" value="1"/>
</dbReference>